<gene>
    <name evidence="3" type="ordered locus">Desaci_3263</name>
</gene>
<dbReference type="SMART" id="SM00834">
    <property type="entry name" value="CxxC_CXXC_SSSS"/>
    <property type="match status" value="1"/>
</dbReference>
<dbReference type="eggNOG" id="COG2331">
    <property type="taxonomic scope" value="Bacteria"/>
</dbReference>
<dbReference type="KEGG" id="dai:Desaci_3263"/>
<protein>
    <submittedName>
        <fullName evidence="3">Putative regulatory protein, FmdB family</fullName>
    </submittedName>
</protein>
<feature type="region of interest" description="Disordered" evidence="1">
    <location>
        <begin position="48"/>
        <end position="67"/>
    </location>
</feature>
<evidence type="ECO:0000256" key="1">
    <source>
        <dbReference type="SAM" id="MobiDB-lite"/>
    </source>
</evidence>
<dbReference type="RefSeq" id="WP_014828148.1">
    <property type="nucleotide sequence ID" value="NC_018068.1"/>
</dbReference>
<dbReference type="NCBIfam" id="TIGR02605">
    <property type="entry name" value="CxxC_CxxC_SSSS"/>
    <property type="match status" value="1"/>
</dbReference>
<keyword evidence="4" id="KW-1185">Reference proteome</keyword>
<dbReference type="OrthoDB" id="9813321at2"/>
<accession>I4D8N5</accession>
<dbReference type="Pfam" id="PF09723">
    <property type="entry name" value="Zn_ribbon_8"/>
    <property type="match status" value="1"/>
</dbReference>
<dbReference type="InterPro" id="IPR013429">
    <property type="entry name" value="Regulatory_FmdB_Zinc_ribbon"/>
</dbReference>
<evidence type="ECO:0000259" key="2">
    <source>
        <dbReference type="SMART" id="SM00834"/>
    </source>
</evidence>
<reference evidence="3 4" key="1">
    <citation type="journal article" date="2012" name="J. Bacteriol.">
        <title>Complete genome sequences of Desulfosporosinus orientis DSM765T, Desulfosporosinus youngiae DSM17734T, Desulfosporosinus meridiei DSM13257T, and Desulfosporosinus acidiphilus DSM22704T.</title>
        <authorList>
            <person name="Pester M."/>
            <person name="Brambilla E."/>
            <person name="Alazard D."/>
            <person name="Rattei T."/>
            <person name="Weinmaier T."/>
            <person name="Han J."/>
            <person name="Lucas S."/>
            <person name="Lapidus A."/>
            <person name="Cheng J.F."/>
            <person name="Goodwin L."/>
            <person name="Pitluck S."/>
            <person name="Peters L."/>
            <person name="Ovchinnikova G."/>
            <person name="Teshima H."/>
            <person name="Detter J.C."/>
            <person name="Han C.S."/>
            <person name="Tapia R."/>
            <person name="Land M.L."/>
            <person name="Hauser L."/>
            <person name="Kyrpides N.C."/>
            <person name="Ivanova N.N."/>
            <person name="Pagani I."/>
            <person name="Huntmann M."/>
            <person name="Wei C.L."/>
            <person name="Davenport K.W."/>
            <person name="Daligault H."/>
            <person name="Chain P.S."/>
            <person name="Chen A."/>
            <person name="Mavromatis K."/>
            <person name="Markowitz V."/>
            <person name="Szeto E."/>
            <person name="Mikhailova N."/>
            <person name="Pati A."/>
            <person name="Wagner M."/>
            <person name="Woyke T."/>
            <person name="Ollivier B."/>
            <person name="Klenk H.P."/>
            <person name="Spring S."/>
            <person name="Loy A."/>
        </authorList>
    </citation>
    <scope>NUCLEOTIDE SEQUENCE [LARGE SCALE GENOMIC DNA]</scope>
    <source>
        <strain evidence="4">DSM 22704 / JCM 16185 / SJ4</strain>
    </source>
</reference>
<proteinExistence type="predicted"/>
<sequence>MPSYDLICQSCNHKFSVFCSISQKDHQVCPVCGSDQIKQRFTTVNVLGKSSGGGASVGSNSGPQRFG</sequence>
<dbReference type="STRING" id="646529.Desaci_3263"/>
<dbReference type="EMBL" id="CP003639">
    <property type="protein sequence ID" value="AFM42159.1"/>
    <property type="molecule type" value="Genomic_DNA"/>
</dbReference>
<organism evidence="3 4">
    <name type="scientific">Desulfosporosinus acidiphilus (strain DSM 22704 / JCM 16185 / SJ4)</name>
    <dbReference type="NCBI Taxonomy" id="646529"/>
    <lineage>
        <taxon>Bacteria</taxon>
        <taxon>Bacillati</taxon>
        <taxon>Bacillota</taxon>
        <taxon>Clostridia</taxon>
        <taxon>Eubacteriales</taxon>
        <taxon>Desulfitobacteriaceae</taxon>
        <taxon>Desulfosporosinus</taxon>
    </lineage>
</organism>
<evidence type="ECO:0000313" key="4">
    <source>
        <dbReference type="Proteomes" id="UP000002892"/>
    </source>
</evidence>
<feature type="compositionally biased region" description="Low complexity" evidence="1">
    <location>
        <begin position="57"/>
        <end position="67"/>
    </location>
</feature>
<dbReference type="AlphaFoldDB" id="I4D8N5"/>
<feature type="domain" description="Putative regulatory protein FmdB zinc ribbon" evidence="2">
    <location>
        <begin position="1"/>
        <end position="42"/>
    </location>
</feature>
<dbReference type="Proteomes" id="UP000002892">
    <property type="component" value="Chromosome"/>
</dbReference>
<evidence type="ECO:0000313" key="3">
    <source>
        <dbReference type="EMBL" id="AFM42159.1"/>
    </source>
</evidence>
<name>I4D8N5_DESAJ</name>
<dbReference type="HOGENOM" id="CLU_136025_4_1_9"/>